<sequence>MAPYRRRGHHVLNYQRRRAGWQRAPEDMLGRVSCTLVPSCVRTRPAARGYAVLQGWSVFHLPSTPRKFLIFRVITCNWAPCTCSFFS</sequence>
<evidence type="ECO:0000313" key="1">
    <source>
        <dbReference type="EMBL" id="RLN19674.1"/>
    </source>
</evidence>
<name>A0A3L6SGJ5_PANMI</name>
<dbReference type="EMBL" id="PQIB02000005">
    <property type="protein sequence ID" value="RLN19674.1"/>
    <property type="molecule type" value="Genomic_DNA"/>
</dbReference>
<protein>
    <submittedName>
        <fullName evidence="1">Uncharacterized protein</fullName>
    </submittedName>
</protein>
<proteinExistence type="predicted"/>
<organism evidence="1 2">
    <name type="scientific">Panicum miliaceum</name>
    <name type="common">Proso millet</name>
    <name type="synonym">Broomcorn millet</name>
    <dbReference type="NCBI Taxonomy" id="4540"/>
    <lineage>
        <taxon>Eukaryota</taxon>
        <taxon>Viridiplantae</taxon>
        <taxon>Streptophyta</taxon>
        <taxon>Embryophyta</taxon>
        <taxon>Tracheophyta</taxon>
        <taxon>Spermatophyta</taxon>
        <taxon>Magnoliopsida</taxon>
        <taxon>Liliopsida</taxon>
        <taxon>Poales</taxon>
        <taxon>Poaceae</taxon>
        <taxon>PACMAD clade</taxon>
        <taxon>Panicoideae</taxon>
        <taxon>Panicodae</taxon>
        <taxon>Paniceae</taxon>
        <taxon>Panicinae</taxon>
        <taxon>Panicum</taxon>
        <taxon>Panicum sect. Panicum</taxon>
    </lineage>
</organism>
<evidence type="ECO:0000313" key="2">
    <source>
        <dbReference type="Proteomes" id="UP000275267"/>
    </source>
</evidence>
<accession>A0A3L6SGJ5</accession>
<comment type="caution">
    <text evidence="1">The sequence shown here is derived from an EMBL/GenBank/DDBJ whole genome shotgun (WGS) entry which is preliminary data.</text>
</comment>
<gene>
    <name evidence="1" type="ORF">C2845_PM02G03420</name>
</gene>
<dbReference type="Proteomes" id="UP000275267">
    <property type="component" value="Unassembled WGS sequence"/>
</dbReference>
<keyword evidence="2" id="KW-1185">Reference proteome</keyword>
<dbReference type="AlphaFoldDB" id="A0A3L6SGJ5"/>
<reference evidence="2" key="1">
    <citation type="journal article" date="2019" name="Nat. Commun.">
        <title>The genome of broomcorn millet.</title>
        <authorList>
            <person name="Zou C."/>
            <person name="Miki D."/>
            <person name="Li D."/>
            <person name="Tang Q."/>
            <person name="Xiao L."/>
            <person name="Rajput S."/>
            <person name="Deng P."/>
            <person name="Jia W."/>
            <person name="Huang R."/>
            <person name="Zhang M."/>
            <person name="Sun Y."/>
            <person name="Hu J."/>
            <person name="Fu X."/>
            <person name="Schnable P.S."/>
            <person name="Li F."/>
            <person name="Zhang H."/>
            <person name="Feng B."/>
            <person name="Zhu X."/>
            <person name="Liu R."/>
            <person name="Schnable J.C."/>
            <person name="Zhu J.-K."/>
            <person name="Zhang H."/>
        </authorList>
    </citation>
    <scope>NUCLEOTIDE SEQUENCE [LARGE SCALE GENOMIC DNA]</scope>
</reference>